<dbReference type="PANTHER" id="PTHR32046">
    <property type="entry name" value="G DOMAIN-CONTAINING PROTEIN"/>
    <property type="match status" value="1"/>
</dbReference>
<reference evidence="2 3" key="1">
    <citation type="journal article" date="2024" name="BMC Genomics">
        <title>De novo assembly and annotation of Popillia japonica's genome with initial clues to its potential as an invasive pest.</title>
        <authorList>
            <person name="Cucini C."/>
            <person name="Boschi S."/>
            <person name="Funari R."/>
            <person name="Cardaioli E."/>
            <person name="Iannotti N."/>
            <person name="Marturano G."/>
            <person name="Paoli F."/>
            <person name="Bruttini M."/>
            <person name="Carapelli A."/>
            <person name="Frati F."/>
            <person name="Nardi F."/>
        </authorList>
    </citation>
    <scope>NUCLEOTIDE SEQUENCE [LARGE SCALE GENOMIC DNA]</scope>
    <source>
        <strain evidence="2">DMR45628</strain>
    </source>
</reference>
<protein>
    <submittedName>
        <fullName evidence="2">50S ribosome-binding GTPase</fullName>
    </submittedName>
</protein>
<comment type="caution">
    <text evidence="2">The sequence shown here is derived from an EMBL/GenBank/DDBJ whole genome shotgun (WGS) entry which is preliminary data.</text>
</comment>
<dbReference type="PROSITE" id="PS00675">
    <property type="entry name" value="SIGMA54_INTERACT_1"/>
    <property type="match status" value="1"/>
</dbReference>
<dbReference type="InterPro" id="IPR027417">
    <property type="entry name" value="P-loop_NTPase"/>
</dbReference>
<keyword evidence="1" id="KW-0175">Coiled coil</keyword>
<gene>
    <name evidence="2" type="ORF">QE152_g37998</name>
</gene>
<accession>A0AAW1I8U4</accession>
<feature type="coiled-coil region" evidence="1">
    <location>
        <begin position="294"/>
        <end position="321"/>
    </location>
</feature>
<evidence type="ECO:0000256" key="1">
    <source>
        <dbReference type="SAM" id="Coils"/>
    </source>
</evidence>
<dbReference type="PANTHER" id="PTHR32046:SF11">
    <property type="entry name" value="IMMUNE-ASSOCIATED NUCLEOTIDE-BINDING PROTEIN 10-LIKE"/>
    <property type="match status" value="1"/>
</dbReference>
<dbReference type="EMBL" id="JASPKY010000774">
    <property type="protein sequence ID" value="KAK9685498.1"/>
    <property type="molecule type" value="Genomic_DNA"/>
</dbReference>
<dbReference type="SUPFAM" id="SSF52540">
    <property type="entry name" value="P-loop containing nucleoside triphosphate hydrolases"/>
    <property type="match status" value="1"/>
</dbReference>
<keyword evidence="3" id="KW-1185">Reference proteome</keyword>
<name>A0AAW1I8U4_POPJA</name>
<dbReference type="AlphaFoldDB" id="A0AAW1I8U4"/>
<dbReference type="PRINTS" id="PR00449">
    <property type="entry name" value="RASTRNSFRMNG"/>
</dbReference>
<dbReference type="Proteomes" id="UP001458880">
    <property type="component" value="Unassembled WGS sequence"/>
</dbReference>
<dbReference type="InterPro" id="IPR025662">
    <property type="entry name" value="Sigma_54_int_dom_ATP-bd_1"/>
</dbReference>
<sequence length="527" mass="60732">MDIKKKIVNILVLGETGVGKSTFINSFLNHTTYSSLEEATKHKLLYFIPPRFTFLNDELKPTEIKIGSSPNEIDTPGVSSTQYPVSYLFEIDDKDIVLRIIDTPGIGDTRGMQYDERNTENLLTFIGELDYLNCICVLLKPNNSRLNVLFNYCIRHILLRLDKKIRTNIVFLFTNARSSFYTPGDTFTPLQTMLDKVKRNEDEDKIPLDSRNIFCVDNESFRYLAAKSQGISFSQNDRDLYSSSWDRSATTYKRFINYINSLPDIPMKGILSVNESRRIIGRLAKPAVELMILQEKALITLENHKRKLDEVRDNLTDLRKMLYIPVIKYAVGKKSTYSSTTQTMNAGLEFALLPPFVTVKLGYKYSKDVRDEEYVKAVETVVQDPKIRSLLDDETKTRKVVKQQLEAVAELAEAYKQEARTILEAAANFTNFLKENAILFGTDPLESYMKSLVEEEEASDEDAKLIEKLKDLLVRYQVKRDYTYNVTPEHVQEHMKRILGLKHSGDSLKFFYEKKYIFNDQTLAIKS</sequence>
<evidence type="ECO:0000313" key="3">
    <source>
        <dbReference type="Proteomes" id="UP001458880"/>
    </source>
</evidence>
<dbReference type="GO" id="GO:0005525">
    <property type="term" value="F:GTP binding"/>
    <property type="evidence" value="ECO:0007669"/>
    <property type="project" value="InterPro"/>
</dbReference>
<organism evidence="2 3">
    <name type="scientific">Popillia japonica</name>
    <name type="common">Japanese beetle</name>
    <dbReference type="NCBI Taxonomy" id="7064"/>
    <lineage>
        <taxon>Eukaryota</taxon>
        <taxon>Metazoa</taxon>
        <taxon>Ecdysozoa</taxon>
        <taxon>Arthropoda</taxon>
        <taxon>Hexapoda</taxon>
        <taxon>Insecta</taxon>
        <taxon>Pterygota</taxon>
        <taxon>Neoptera</taxon>
        <taxon>Endopterygota</taxon>
        <taxon>Coleoptera</taxon>
        <taxon>Polyphaga</taxon>
        <taxon>Scarabaeiformia</taxon>
        <taxon>Scarabaeidae</taxon>
        <taxon>Rutelinae</taxon>
        <taxon>Popillia</taxon>
    </lineage>
</organism>
<dbReference type="Gene3D" id="3.40.50.300">
    <property type="entry name" value="P-loop containing nucleotide triphosphate hydrolases"/>
    <property type="match status" value="1"/>
</dbReference>
<proteinExistence type="predicted"/>
<evidence type="ECO:0000313" key="2">
    <source>
        <dbReference type="EMBL" id="KAK9685498.1"/>
    </source>
</evidence>